<dbReference type="PIRSF" id="PIRSF002825">
    <property type="entry name" value="CfbpA"/>
    <property type="match status" value="1"/>
</dbReference>
<dbReference type="eggNOG" id="COG1840">
    <property type="taxonomic scope" value="Bacteria"/>
</dbReference>
<keyword evidence="2" id="KW-0408">Iron</keyword>
<dbReference type="RefSeq" id="WP_011399270.1">
    <property type="nucleotide sequence ID" value="NC_007645.1"/>
</dbReference>
<reference evidence="4 5" key="1">
    <citation type="journal article" date="2005" name="Nucleic Acids Res.">
        <title>Genomic blueprint of Hahella chejuensis, a marine microbe producing an algicidal agent.</title>
        <authorList>
            <person name="Jeong H."/>
            <person name="Yim J.H."/>
            <person name="Lee C."/>
            <person name="Choi S.-H."/>
            <person name="Park Y.K."/>
            <person name="Yoon S.H."/>
            <person name="Hur C.-G."/>
            <person name="Kang H.-Y."/>
            <person name="Kim D."/>
            <person name="Lee H.H."/>
            <person name="Park K.H."/>
            <person name="Park S.-H."/>
            <person name="Park H.-S."/>
            <person name="Lee H.K."/>
            <person name="Oh T.K."/>
            <person name="Kim J.F."/>
        </authorList>
    </citation>
    <scope>NUCLEOTIDE SEQUENCE [LARGE SCALE GENOMIC DNA]</scope>
    <source>
        <strain evidence="4 5">KCTC 2396</strain>
    </source>
</reference>
<dbReference type="PANTHER" id="PTHR30006:SF2">
    <property type="entry name" value="ABC TRANSPORTER SUBSTRATE-BINDING PROTEIN"/>
    <property type="match status" value="1"/>
</dbReference>
<dbReference type="Proteomes" id="UP000000238">
    <property type="component" value="Chromosome"/>
</dbReference>
<dbReference type="STRING" id="349521.HCH_05547"/>
<dbReference type="EMBL" id="CP000155">
    <property type="protein sequence ID" value="ABC32207.1"/>
    <property type="molecule type" value="Genomic_DNA"/>
</dbReference>
<sequence length="356" mass="39208">MDFANRCRHFRRLLSLTVLLAPLSFAQGADLPAEAASQTGPATKPLILYSVLSEYPNVVSYAFTRKTGIPVEIIEMRGSGAAMARLQYERRSGNGDIWFGGSLGSHIQAGAEGYLVPYVSPQTTKLEPLLGGPFMEGTVNGLYGGILGIVVSKPFLQERGAPVPKTWKDLADPVYRDMIGMKSPLVSGTAFTTLISMIALMGEDAAFDYFKALHQNVEYYGKGQTYRVSTGQIGIVITFYHEVVNSIEDGDVAFIVPPEGVGYEIGGLSIIKHDGQDVQKAQAFIDFALSWEGQSLIKNAGSDRIPTYSKLYKEQNQQIKLQDVTLLPLDFEWAGINRQRLLDRWTQEVASLEKKR</sequence>
<accession>Q2SAW7</accession>
<keyword evidence="2" id="KW-0479">Metal-binding</keyword>
<proteinExistence type="predicted"/>
<dbReference type="CDD" id="cd13544">
    <property type="entry name" value="PBP2_Fbp_like_1"/>
    <property type="match status" value="1"/>
</dbReference>
<dbReference type="OrthoDB" id="305758at2"/>
<evidence type="ECO:0000313" key="4">
    <source>
        <dbReference type="EMBL" id="ABC32207.1"/>
    </source>
</evidence>
<evidence type="ECO:0000313" key="5">
    <source>
        <dbReference type="Proteomes" id="UP000000238"/>
    </source>
</evidence>
<protein>
    <submittedName>
        <fullName evidence="4">ABC-type Fe3+ transport system, periplasmic component</fullName>
    </submittedName>
</protein>
<evidence type="ECO:0000256" key="2">
    <source>
        <dbReference type="PIRSR" id="PIRSR002825-1"/>
    </source>
</evidence>
<dbReference type="PANTHER" id="PTHR30006">
    <property type="entry name" value="THIAMINE-BINDING PERIPLASMIC PROTEIN-RELATED"/>
    <property type="match status" value="1"/>
</dbReference>
<dbReference type="HOGENOM" id="CLU_026974_0_1_6"/>
<evidence type="ECO:0000256" key="3">
    <source>
        <dbReference type="SAM" id="SignalP"/>
    </source>
</evidence>
<feature type="binding site" evidence="2">
    <location>
        <position position="240"/>
    </location>
    <ligand>
        <name>Fe cation</name>
        <dbReference type="ChEBI" id="CHEBI:24875"/>
    </ligand>
</feature>
<evidence type="ECO:0000256" key="1">
    <source>
        <dbReference type="ARBA" id="ARBA00022729"/>
    </source>
</evidence>
<feature type="signal peptide" evidence="3">
    <location>
        <begin position="1"/>
        <end position="28"/>
    </location>
</feature>
<dbReference type="KEGG" id="hch:HCH_05547"/>
<dbReference type="GO" id="GO:0030975">
    <property type="term" value="F:thiamine binding"/>
    <property type="evidence" value="ECO:0007669"/>
    <property type="project" value="TreeGrafter"/>
</dbReference>
<organism evidence="4 5">
    <name type="scientific">Hahella chejuensis (strain KCTC 2396)</name>
    <dbReference type="NCBI Taxonomy" id="349521"/>
    <lineage>
        <taxon>Bacteria</taxon>
        <taxon>Pseudomonadati</taxon>
        <taxon>Pseudomonadota</taxon>
        <taxon>Gammaproteobacteria</taxon>
        <taxon>Oceanospirillales</taxon>
        <taxon>Hahellaceae</taxon>
        <taxon>Hahella</taxon>
    </lineage>
</organism>
<dbReference type="SUPFAM" id="SSF53850">
    <property type="entry name" value="Periplasmic binding protein-like II"/>
    <property type="match status" value="1"/>
</dbReference>
<gene>
    <name evidence="4" type="ordered locus">HCH_05547</name>
</gene>
<dbReference type="AlphaFoldDB" id="Q2SAW7"/>
<dbReference type="GO" id="GO:0015888">
    <property type="term" value="P:thiamine transport"/>
    <property type="evidence" value="ECO:0007669"/>
    <property type="project" value="TreeGrafter"/>
</dbReference>
<dbReference type="InterPro" id="IPR026045">
    <property type="entry name" value="Ferric-bd"/>
</dbReference>
<keyword evidence="5" id="KW-1185">Reference proteome</keyword>
<feature type="chain" id="PRO_5004215234" evidence="3">
    <location>
        <begin position="29"/>
        <end position="356"/>
    </location>
</feature>
<dbReference type="GO" id="GO:0046872">
    <property type="term" value="F:metal ion binding"/>
    <property type="evidence" value="ECO:0007669"/>
    <property type="project" value="UniProtKB-KW"/>
</dbReference>
<keyword evidence="1 3" id="KW-0732">Signal</keyword>
<dbReference type="GO" id="GO:0030288">
    <property type="term" value="C:outer membrane-bounded periplasmic space"/>
    <property type="evidence" value="ECO:0007669"/>
    <property type="project" value="TreeGrafter"/>
</dbReference>
<dbReference type="Gene3D" id="3.40.190.10">
    <property type="entry name" value="Periplasmic binding protein-like II"/>
    <property type="match status" value="2"/>
</dbReference>
<name>Q2SAW7_HAHCH</name>
<dbReference type="Pfam" id="PF13343">
    <property type="entry name" value="SBP_bac_6"/>
    <property type="match status" value="1"/>
</dbReference>
<dbReference type="GO" id="GO:0030976">
    <property type="term" value="F:thiamine pyrophosphate binding"/>
    <property type="evidence" value="ECO:0007669"/>
    <property type="project" value="TreeGrafter"/>
</dbReference>